<dbReference type="Gene3D" id="3.40.1810.10">
    <property type="entry name" value="Transcription factor, MADS-box"/>
    <property type="match status" value="1"/>
</dbReference>
<comment type="subcellular location">
    <subcellularLocation>
        <location evidence="1">Nucleus</location>
    </subcellularLocation>
</comment>
<evidence type="ECO:0000313" key="8">
    <source>
        <dbReference type="Proteomes" id="UP000316621"/>
    </source>
</evidence>
<proteinExistence type="predicted"/>
<dbReference type="Gramene" id="RZC82245">
    <property type="protein sequence ID" value="RZC82245"/>
    <property type="gene ID" value="C5167_045033"/>
</dbReference>
<evidence type="ECO:0000256" key="2">
    <source>
        <dbReference type="ARBA" id="ARBA00023015"/>
    </source>
</evidence>
<keyword evidence="8" id="KW-1185">Reference proteome</keyword>
<dbReference type="GO" id="GO:0045944">
    <property type="term" value="P:positive regulation of transcription by RNA polymerase II"/>
    <property type="evidence" value="ECO:0007669"/>
    <property type="project" value="InterPro"/>
</dbReference>
<dbReference type="EMBL" id="CM010725">
    <property type="protein sequence ID" value="RZC82245.1"/>
    <property type="molecule type" value="Genomic_DNA"/>
</dbReference>
<sequence length="185" mass="20905">MVSKIEIKYIENKTNRRVTYAKRQSGILKKAKELSILCDVQVCLIIFSDTGKLDEYISPSTTMKDIFDRYEKNTNVDLSASEYEIANVDLLKELIDSILRKGIRRSSGQEELREFSYGQLCVLEEDLNHSLASVRHHKANREDQGSHLNPLNAVPSQVTFQLQSSQPNLHDVAAGGEYSNSNSLV</sequence>
<evidence type="ECO:0000313" key="7">
    <source>
        <dbReference type="EMBL" id="RZC82245.1"/>
    </source>
</evidence>
<dbReference type="SUPFAM" id="SSF55455">
    <property type="entry name" value="SRF-like"/>
    <property type="match status" value="1"/>
</dbReference>
<evidence type="ECO:0000256" key="3">
    <source>
        <dbReference type="ARBA" id="ARBA00023125"/>
    </source>
</evidence>
<dbReference type="GO" id="GO:0046983">
    <property type="term" value="F:protein dimerization activity"/>
    <property type="evidence" value="ECO:0007669"/>
    <property type="project" value="InterPro"/>
</dbReference>
<keyword evidence="2" id="KW-0805">Transcription regulation</keyword>
<dbReference type="Pfam" id="PF00319">
    <property type="entry name" value="SRF-TF"/>
    <property type="match status" value="1"/>
</dbReference>
<evidence type="ECO:0000256" key="1">
    <source>
        <dbReference type="ARBA" id="ARBA00004123"/>
    </source>
</evidence>
<dbReference type="InterPro" id="IPR036879">
    <property type="entry name" value="TF_MADSbox_sf"/>
</dbReference>
<dbReference type="PANTHER" id="PTHR48019">
    <property type="entry name" value="SERUM RESPONSE FACTOR HOMOLOG"/>
    <property type="match status" value="1"/>
</dbReference>
<dbReference type="SMART" id="SM00432">
    <property type="entry name" value="MADS"/>
    <property type="match status" value="1"/>
</dbReference>
<dbReference type="STRING" id="3469.A0A4Y7LDI5"/>
<evidence type="ECO:0000256" key="4">
    <source>
        <dbReference type="ARBA" id="ARBA00023163"/>
    </source>
</evidence>
<evidence type="ECO:0000256" key="5">
    <source>
        <dbReference type="ARBA" id="ARBA00023242"/>
    </source>
</evidence>
<keyword evidence="3" id="KW-0238">DNA-binding</keyword>
<keyword evidence="5" id="KW-0539">Nucleus</keyword>
<gene>
    <name evidence="7" type="ORF">C5167_045033</name>
</gene>
<dbReference type="GO" id="GO:0000977">
    <property type="term" value="F:RNA polymerase II transcription regulatory region sequence-specific DNA binding"/>
    <property type="evidence" value="ECO:0007669"/>
    <property type="project" value="InterPro"/>
</dbReference>
<dbReference type="PRINTS" id="PR00404">
    <property type="entry name" value="MADSDOMAIN"/>
</dbReference>
<dbReference type="Proteomes" id="UP000316621">
    <property type="component" value="Chromosome 11"/>
</dbReference>
<organism evidence="7 8">
    <name type="scientific">Papaver somniferum</name>
    <name type="common">Opium poppy</name>
    <dbReference type="NCBI Taxonomy" id="3469"/>
    <lineage>
        <taxon>Eukaryota</taxon>
        <taxon>Viridiplantae</taxon>
        <taxon>Streptophyta</taxon>
        <taxon>Embryophyta</taxon>
        <taxon>Tracheophyta</taxon>
        <taxon>Spermatophyta</taxon>
        <taxon>Magnoliopsida</taxon>
        <taxon>Ranunculales</taxon>
        <taxon>Papaveraceae</taxon>
        <taxon>Papaveroideae</taxon>
        <taxon>Papaver</taxon>
    </lineage>
</organism>
<feature type="domain" description="MADS-box" evidence="6">
    <location>
        <begin position="1"/>
        <end position="60"/>
    </location>
</feature>
<dbReference type="CDD" id="cd00265">
    <property type="entry name" value="MADS_MEF2_like"/>
    <property type="match status" value="1"/>
</dbReference>
<dbReference type="InterPro" id="IPR050142">
    <property type="entry name" value="MADS-box/MEF2_TF"/>
</dbReference>
<dbReference type="AlphaFoldDB" id="A0A4Y7LDI5"/>
<name>A0A4Y7LDI5_PAPSO</name>
<reference evidence="7 8" key="1">
    <citation type="journal article" date="2018" name="Science">
        <title>The opium poppy genome and morphinan production.</title>
        <authorList>
            <person name="Guo L."/>
            <person name="Winzer T."/>
            <person name="Yang X."/>
            <person name="Li Y."/>
            <person name="Ning Z."/>
            <person name="He Z."/>
            <person name="Teodor R."/>
            <person name="Lu Y."/>
            <person name="Bowser T.A."/>
            <person name="Graham I.A."/>
            <person name="Ye K."/>
        </authorList>
    </citation>
    <scope>NUCLEOTIDE SEQUENCE [LARGE SCALE GENOMIC DNA]</scope>
    <source>
        <strain evidence="8">cv. HN1</strain>
        <tissue evidence="7">Leaves</tissue>
    </source>
</reference>
<keyword evidence="4" id="KW-0804">Transcription</keyword>
<evidence type="ECO:0000259" key="6">
    <source>
        <dbReference type="PROSITE" id="PS50066"/>
    </source>
</evidence>
<dbReference type="GO" id="GO:0005634">
    <property type="term" value="C:nucleus"/>
    <property type="evidence" value="ECO:0007669"/>
    <property type="project" value="UniProtKB-SubCell"/>
</dbReference>
<dbReference type="InterPro" id="IPR002100">
    <property type="entry name" value="TF_MADSbox"/>
</dbReference>
<protein>
    <recommendedName>
        <fullName evidence="6">MADS-box domain-containing protein</fullName>
    </recommendedName>
</protein>
<dbReference type="PROSITE" id="PS50066">
    <property type="entry name" value="MADS_BOX_2"/>
    <property type="match status" value="1"/>
</dbReference>
<dbReference type="InterPro" id="IPR033896">
    <property type="entry name" value="MEF2-like_N"/>
</dbReference>
<accession>A0A4Y7LDI5</accession>